<dbReference type="AlphaFoldDB" id="A0AAW5WVH1"/>
<accession>A0AAW5WVH1</accession>
<sequence>MVEVSSEDKNKIINKVRNDTNKIEKVIVNGNENDLKDIHIEMAGKYEAYLPDFGKGMYSYSPEYGFNYEYISDETLRHNLKIMKAKLEGYIQNLPFTCNNEPNGSSVSILNSIANSNSNSISLNLTFKQAKQNMDNMPGLNNSETEELKAKIDELEEISKGKITKKKKWEKVRPILKFSIDKGADVAIQFMLLVFQMKLGN</sequence>
<reference evidence="1" key="1">
    <citation type="submission" date="2022-01" db="EMBL/GenBank/DDBJ databases">
        <title>VMRC isolate genome collection.</title>
        <authorList>
            <person name="France M."/>
            <person name="Rutt L."/>
            <person name="Humphrys M."/>
            <person name="Ravel J."/>
        </authorList>
    </citation>
    <scope>NUCLEOTIDE SEQUENCE</scope>
    <source>
        <strain evidence="1">C0048A1</strain>
    </source>
</reference>
<organism evidence="1 2">
    <name type="scientific">Limosilactobacillus vaginalis</name>
    <dbReference type="NCBI Taxonomy" id="1633"/>
    <lineage>
        <taxon>Bacteria</taxon>
        <taxon>Bacillati</taxon>
        <taxon>Bacillota</taxon>
        <taxon>Bacilli</taxon>
        <taxon>Lactobacillales</taxon>
        <taxon>Lactobacillaceae</taxon>
        <taxon>Limosilactobacillus</taxon>
    </lineage>
</organism>
<evidence type="ECO:0000313" key="2">
    <source>
        <dbReference type="Proteomes" id="UP001212401"/>
    </source>
</evidence>
<evidence type="ECO:0000313" key="1">
    <source>
        <dbReference type="EMBL" id="MCZ3668380.1"/>
    </source>
</evidence>
<proteinExistence type="predicted"/>
<dbReference type="EMBL" id="JAKHPH010000040">
    <property type="protein sequence ID" value="MCZ3668380.1"/>
    <property type="molecule type" value="Genomic_DNA"/>
</dbReference>
<name>A0AAW5WVH1_9LACO</name>
<comment type="caution">
    <text evidence="1">The sequence shown here is derived from an EMBL/GenBank/DDBJ whole genome shotgun (WGS) entry which is preliminary data.</text>
</comment>
<dbReference type="Proteomes" id="UP001212401">
    <property type="component" value="Unassembled WGS sequence"/>
</dbReference>
<protein>
    <submittedName>
        <fullName evidence="1">Uncharacterized protein</fullName>
    </submittedName>
</protein>
<gene>
    <name evidence="1" type="ORF">L2724_08995</name>
</gene>
<dbReference type="RefSeq" id="WP_269296254.1">
    <property type="nucleotide sequence ID" value="NZ_JAKHPH010000040.1"/>
</dbReference>